<evidence type="ECO:0000256" key="9">
    <source>
        <dbReference type="ARBA" id="ARBA00023065"/>
    </source>
</evidence>
<evidence type="ECO:0000256" key="10">
    <source>
        <dbReference type="ARBA" id="ARBA00023136"/>
    </source>
</evidence>
<dbReference type="PANTHER" id="PTHR30042:SF2">
    <property type="entry name" value="POTASSIUM-TRANSPORTING ATPASE KDPC SUBUNIT"/>
    <property type="match status" value="1"/>
</dbReference>
<accession>A0A1M3KY57</accession>
<feature type="transmembrane region" description="Helical" evidence="11">
    <location>
        <begin position="12"/>
        <end position="36"/>
    </location>
</feature>
<evidence type="ECO:0000256" key="8">
    <source>
        <dbReference type="ARBA" id="ARBA00022989"/>
    </source>
</evidence>
<dbReference type="AlphaFoldDB" id="A0A1M3KY57"/>
<keyword evidence="5" id="KW-0547">Nucleotide-binding</keyword>
<evidence type="ECO:0000256" key="6">
    <source>
        <dbReference type="ARBA" id="ARBA00022840"/>
    </source>
</evidence>
<dbReference type="Pfam" id="PF02669">
    <property type="entry name" value="KdpC"/>
    <property type="match status" value="1"/>
</dbReference>
<keyword evidence="3" id="KW-0633">Potassium transport</keyword>
<keyword evidence="7" id="KW-0630">Potassium</keyword>
<evidence type="ECO:0000256" key="11">
    <source>
        <dbReference type="SAM" id="Phobius"/>
    </source>
</evidence>
<comment type="caution">
    <text evidence="12">The sequence shown here is derived from an EMBL/GenBank/DDBJ whole genome shotgun (WGS) entry which is preliminary data.</text>
</comment>
<evidence type="ECO:0000313" key="12">
    <source>
        <dbReference type="EMBL" id="OJX57371.1"/>
    </source>
</evidence>
<keyword evidence="2" id="KW-1003">Cell membrane</keyword>
<proteinExistence type="predicted"/>
<dbReference type="GO" id="GO:0016020">
    <property type="term" value="C:membrane"/>
    <property type="evidence" value="ECO:0007669"/>
    <property type="project" value="InterPro"/>
</dbReference>
<keyword evidence="8 11" id="KW-1133">Transmembrane helix</keyword>
<sequence length="184" mass="19987">MNKLITLIWQSVAFLAVMTMLTGVLYPGLIAGLGLVMGPSKDDIAMSIGPVVESPTYFIGRPSAVNGQPLPSGGSNLGPINAKLKTRIAELRDSLSKRFNVRPSDVPDDLVTMSASGIDPHISPQSARIQVGSVVKARGWPESWRGDVVDLIDRMTESPQYFMLGEYRVNVRKLNVALDQLPQQ</sequence>
<evidence type="ECO:0000256" key="2">
    <source>
        <dbReference type="ARBA" id="ARBA00022475"/>
    </source>
</evidence>
<keyword evidence="4 11" id="KW-0812">Transmembrane</keyword>
<dbReference type="PANTHER" id="PTHR30042">
    <property type="entry name" value="POTASSIUM-TRANSPORTING ATPASE C CHAIN"/>
    <property type="match status" value="1"/>
</dbReference>
<keyword evidence="9" id="KW-0406">Ion transport</keyword>
<name>A0A1M3KY57_9BACT</name>
<dbReference type="GO" id="GO:0005524">
    <property type="term" value="F:ATP binding"/>
    <property type="evidence" value="ECO:0007669"/>
    <property type="project" value="UniProtKB-KW"/>
</dbReference>
<evidence type="ECO:0008006" key="14">
    <source>
        <dbReference type="Google" id="ProtNLM"/>
    </source>
</evidence>
<dbReference type="Proteomes" id="UP000184233">
    <property type="component" value="Unassembled WGS sequence"/>
</dbReference>
<keyword evidence="1" id="KW-0813">Transport</keyword>
<gene>
    <name evidence="12" type="ORF">BGO89_11365</name>
</gene>
<reference evidence="12 13" key="1">
    <citation type="submission" date="2016-09" db="EMBL/GenBank/DDBJ databases">
        <title>Genome-resolved meta-omics ties microbial dynamics to process performance in biotechnology for thiocyanate degradation.</title>
        <authorList>
            <person name="Kantor R.S."/>
            <person name="Huddy R.J."/>
            <person name="Iyer R."/>
            <person name="Thomas B.C."/>
            <person name="Brown C.T."/>
            <person name="Anantharaman K."/>
            <person name="Tringe S."/>
            <person name="Hettich R.L."/>
            <person name="Harrison S.T."/>
            <person name="Banfield J.F."/>
        </authorList>
    </citation>
    <scope>NUCLEOTIDE SEQUENCE [LARGE SCALE GENOMIC DNA]</scope>
    <source>
        <strain evidence="12">59-99</strain>
    </source>
</reference>
<keyword evidence="6" id="KW-0067">ATP-binding</keyword>
<dbReference type="PIRSF" id="PIRSF001296">
    <property type="entry name" value="K_ATPase_KdpC"/>
    <property type="match status" value="1"/>
</dbReference>
<evidence type="ECO:0000256" key="3">
    <source>
        <dbReference type="ARBA" id="ARBA00022538"/>
    </source>
</evidence>
<dbReference type="InterPro" id="IPR003820">
    <property type="entry name" value="KdpC"/>
</dbReference>
<dbReference type="STRING" id="1895771.BGO89_11365"/>
<evidence type="ECO:0000256" key="7">
    <source>
        <dbReference type="ARBA" id="ARBA00022958"/>
    </source>
</evidence>
<evidence type="ECO:0000256" key="4">
    <source>
        <dbReference type="ARBA" id="ARBA00022692"/>
    </source>
</evidence>
<keyword evidence="10 11" id="KW-0472">Membrane</keyword>
<protein>
    <recommendedName>
        <fullName evidence="14">Potassium-transporting ATPase subunit C</fullName>
    </recommendedName>
</protein>
<dbReference type="GO" id="GO:0008556">
    <property type="term" value="F:P-type potassium transmembrane transporter activity"/>
    <property type="evidence" value="ECO:0007669"/>
    <property type="project" value="InterPro"/>
</dbReference>
<evidence type="ECO:0000313" key="13">
    <source>
        <dbReference type="Proteomes" id="UP000184233"/>
    </source>
</evidence>
<dbReference type="EMBL" id="MKVH01000024">
    <property type="protein sequence ID" value="OJX57371.1"/>
    <property type="molecule type" value="Genomic_DNA"/>
</dbReference>
<evidence type="ECO:0000256" key="1">
    <source>
        <dbReference type="ARBA" id="ARBA00022448"/>
    </source>
</evidence>
<organism evidence="12 13">
    <name type="scientific">Candidatus Kapaibacterium thiocyanatum</name>
    <dbReference type="NCBI Taxonomy" id="1895771"/>
    <lineage>
        <taxon>Bacteria</taxon>
        <taxon>Pseudomonadati</taxon>
        <taxon>Candidatus Kapaibacteriota</taxon>
        <taxon>Candidatus Kapaibacteriia</taxon>
        <taxon>Candidatus Kapaibacteriales</taxon>
        <taxon>Candidatus Kapaibacteriaceae</taxon>
        <taxon>Candidatus Kapaibacterium</taxon>
    </lineage>
</organism>
<evidence type="ECO:0000256" key="5">
    <source>
        <dbReference type="ARBA" id="ARBA00022741"/>
    </source>
</evidence>